<feature type="compositionally biased region" description="Acidic residues" evidence="1">
    <location>
        <begin position="833"/>
        <end position="845"/>
    </location>
</feature>
<gene>
    <name evidence="3" type="ORF">AUK13_00025</name>
</gene>
<feature type="region of interest" description="Disordered" evidence="1">
    <location>
        <begin position="828"/>
        <end position="907"/>
    </location>
</feature>
<feature type="compositionally biased region" description="Polar residues" evidence="1">
    <location>
        <begin position="861"/>
        <end position="874"/>
    </location>
</feature>
<dbReference type="PROSITE" id="PS50818">
    <property type="entry name" value="INTEIN_C_TER"/>
    <property type="match status" value="1"/>
</dbReference>
<dbReference type="Proteomes" id="UP000183922">
    <property type="component" value="Unassembled WGS sequence"/>
</dbReference>
<dbReference type="Gene3D" id="2.40.300.10">
    <property type="entry name" value="Head decoration protein D"/>
    <property type="match status" value="1"/>
</dbReference>
<organism evidence="3 4">
    <name type="scientific">Candidatus Kuenenbacteria bacterium CG2_30_39_24</name>
    <dbReference type="NCBI Taxonomy" id="1805236"/>
    <lineage>
        <taxon>Bacteria</taxon>
        <taxon>Candidatus Kueneniibacteriota</taxon>
    </lineage>
</organism>
<dbReference type="AlphaFoldDB" id="A0A1J5FHK3"/>
<dbReference type="STRING" id="1805236.AUK13_00025"/>
<reference evidence="3 4" key="1">
    <citation type="journal article" date="2016" name="Environ. Microbiol.">
        <title>Genomic resolution of a cold subsurface aquifer community provides metabolic insights for novel microbes adapted to high CO concentrations.</title>
        <authorList>
            <person name="Probst A.J."/>
            <person name="Castelle C.J."/>
            <person name="Singh A."/>
            <person name="Brown C.T."/>
            <person name="Anantharaman K."/>
            <person name="Sharon I."/>
            <person name="Hug L.A."/>
            <person name="Burstein D."/>
            <person name="Emerson J.B."/>
            <person name="Thomas B.C."/>
            <person name="Banfield J.F."/>
        </authorList>
    </citation>
    <scope>NUCLEOTIDE SEQUENCE [LARGE SCALE GENOMIC DNA]</scope>
    <source>
        <strain evidence="3">CG2_30_39_24</strain>
    </source>
</reference>
<dbReference type="InterPro" id="IPR036844">
    <property type="entry name" value="Hint_dom_sf"/>
</dbReference>
<dbReference type="NCBIfam" id="TIGR01443">
    <property type="entry name" value="intein_Cterm"/>
    <property type="match status" value="1"/>
</dbReference>
<dbReference type="SMART" id="SM00305">
    <property type="entry name" value="HintC"/>
    <property type="match status" value="1"/>
</dbReference>
<dbReference type="InterPro" id="IPR030934">
    <property type="entry name" value="Intein_C"/>
</dbReference>
<feature type="domain" description="Hint" evidence="2">
    <location>
        <begin position="44"/>
        <end position="101"/>
    </location>
</feature>
<dbReference type="InterPro" id="IPR003586">
    <property type="entry name" value="Hint_dom_C"/>
</dbReference>
<evidence type="ECO:0000256" key="1">
    <source>
        <dbReference type="SAM" id="MobiDB-lite"/>
    </source>
</evidence>
<name>A0A1J5FHK3_9BACT</name>
<dbReference type="CDD" id="cd00081">
    <property type="entry name" value="Hint"/>
    <property type="match status" value="1"/>
</dbReference>
<comment type="caution">
    <text evidence="3">The sequence shown here is derived from an EMBL/GenBank/DDBJ whole genome shotgun (WGS) entry which is preliminary data.</text>
</comment>
<protein>
    <recommendedName>
        <fullName evidence="2">Hint domain-containing protein</fullName>
    </recommendedName>
</protein>
<dbReference type="Gene3D" id="2.170.16.10">
    <property type="entry name" value="Hedgehog/Intein (Hint) domain"/>
    <property type="match status" value="1"/>
</dbReference>
<dbReference type="EMBL" id="MNYR01000001">
    <property type="protein sequence ID" value="OIP56962.1"/>
    <property type="molecule type" value="Genomic_DNA"/>
</dbReference>
<dbReference type="SUPFAM" id="SSF51294">
    <property type="entry name" value="Hedgehog/intein (Hint) domain"/>
    <property type="match status" value="1"/>
</dbReference>
<sequence>MAKVKQKWIKVNELKKGMKIAVPTSEALGSFGFGQAEDIGQEREKDVLWDEIVSIKKVGEERVYDIEVAGTHNFVAGNMIGPGRGKWYGGIYAHNTYLEGNATTTGSLVVGTATGEESIGDVNISGSYLTNGADYAEYFWTEDTDLEPGEVVSVDITKENAVKRSERERDPNVIGIVSSNPAIIGNTEITADKKALSQPVIIGLLGQVPAKASIENGVIRPGDSLTSAIRPGYLMRADSGDSTVGVALEGLETEEGVIKVLISRRNKSLTVEQVEEKVQERIASMEIEDEVNLMVAGALDNLGVEGQIDEMTLRMADMGRKLIDLETRISAASTSTPGVVLSQALIQGTMQVGETLRVEGDSYFGGSVNFSQGSLGAYMRIRALEEADISEMNLGLGRADEAGLEQLDLSLWQTLPETGDVVVVDPRNSEMAVKSYQPNANAILGVVTARPAAVLSGTAIASGQEASQEARTLAISGNVAIKVTLENGPIKKGDLLTTAAKPGYAMKATLADAGIIGIALEDYTAEIQNQKSGIQILLSIANKTVHQRGADLNDILSGDEQLIIDDSQKDGQVAVVDAGELLENKGEVSVRPVTEYGGDLAVAGIVTIEQGLVVHNVASIIGELKVEGKVVVKGDIQLSGNLDLAGAIITEFDYASSTMLLAGDAVGINEQGQVVKVRADIPLDSSGDNLESTNYLPAIGIVVGPSQGSKVKVAIGGVVGGFNNLEIGQRYYLADSLYEAQLIAGLVNNQEDEIILTSLMPVKPKYYGQMAQIVGIAKSSSEILIMPSLDFEIIRQGAEKAPSEIDYPDVPLISPDSQLEEIKEAEQIVPPELEPEAEEETDQAVEEGAKSESESEDEVNQEQAAESSPITESPASVEAPSEATEDVPSAIEVVDNPAEETEIKVAE</sequence>
<proteinExistence type="predicted"/>
<accession>A0A1J5FHK3</accession>
<evidence type="ECO:0000313" key="4">
    <source>
        <dbReference type="Proteomes" id="UP000183922"/>
    </source>
</evidence>
<evidence type="ECO:0000259" key="2">
    <source>
        <dbReference type="SMART" id="SM00305"/>
    </source>
</evidence>
<evidence type="ECO:0000313" key="3">
    <source>
        <dbReference type="EMBL" id="OIP56962.1"/>
    </source>
</evidence>